<organism evidence="3 4">
    <name type="scientific">Salvia divinorum</name>
    <name type="common">Maria pastora</name>
    <name type="synonym">Diviner's sage</name>
    <dbReference type="NCBI Taxonomy" id="28513"/>
    <lineage>
        <taxon>Eukaryota</taxon>
        <taxon>Viridiplantae</taxon>
        <taxon>Streptophyta</taxon>
        <taxon>Embryophyta</taxon>
        <taxon>Tracheophyta</taxon>
        <taxon>Spermatophyta</taxon>
        <taxon>Magnoliopsida</taxon>
        <taxon>eudicotyledons</taxon>
        <taxon>Gunneridae</taxon>
        <taxon>Pentapetalae</taxon>
        <taxon>asterids</taxon>
        <taxon>lamiids</taxon>
        <taxon>Lamiales</taxon>
        <taxon>Lamiaceae</taxon>
        <taxon>Nepetoideae</taxon>
        <taxon>Mentheae</taxon>
        <taxon>Salviinae</taxon>
        <taxon>Salvia</taxon>
        <taxon>Salvia subgen. Calosphace</taxon>
    </lineage>
</organism>
<feature type="domain" description="ULTRAPETALA1/2 zinc finger" evidence="2">
    <location>
        <begin position="118"/>
        <end position="215"/>
    </location>
</feature>
<dbReference type="Proteomes" id="UP001567538">
    <property type="component" value="Unassembled WGS sequence"/>
</dbReference>
<dbReference type="PANTHER" id="PTHR34053:SF4">
    <property type="entry name" value="PROTEIN ULTRAPETALA 2-LIKE"/>
    <property type="match status" value="1"/>
</dbReference>
<keyword evidence="4" id="KW-1185">Reference proteome</keyword>
<accession>A0ABD1H2A2</accession>
<sequence>MFSEEEIGNFLGVLQVTPEFIEIDCGSTNPRYGDTAGKLRVFSDGKVEVDCICGADCDKVRVSPVEFAKHAGKINAHEKWNRQIWVFGKDGTKIGLWKTCLLRHHKHSFIRGARQLTHRDEFIRCSQCDKERRFSLRSKEHCKIYHDALVKSDWICSDMPNNTLSCRVGEERESRKVNRGCPKAAKCAGCEQCVCFGCEMCRFETCACKSCIDFIINI</sequence>
<comment type="caution">
    <text evidence="3">The sequence shown here is derived from an EMBL/GenBank/DDBJ whole genome shotgun (WGS) entry which is preliminary data.</text>
</comment>
<evidence type="ECO:0000259" key="1">
    <source>
        <dbReference type="Pfam" id="PF23292"/>
    </source>
</evidence>
<dbReference type="InterPro" id="IPR057011">
    <property type="entry name" value="ULT1/2_SAND"/>
</dbReference>
<dbReference type="EMBL" id="JBEAFC010000007">
    <property type="protein sequence ID" value="KAL1549543.1"/>
    <property type="molecule type" value="Genomic_DNA"/>
</dbReference>
<evidence type="ECO:0000259" key="2">
    <source>
        <dbReference type="Pfam" id="PF23293"/>
    </source>
</evidence>
<evidence type="ECO:0000313" key="4">
    <source>
        <dbReference type="Proteomes" id="UP001567538"/>
    </source>
</evidence>
<feature type="domain" description="ULTRAPETALA1/2 SAND" evidence="1">
    <location>
        <begin position="13"/>
        <end position="105"/>
    </location>
</feature>
<dbReference type="PANTHER" id="PTHR34053">
    <property type="entry name" value="PROTEIN ULTRAPETALA 1"/>
    <property type="match status" value="1"/>
</dbReference>
<dbReference type="Pfam" id="PF23292">
    <property type="entry name" value="SAND_ULT1"/>
    <property type="match status" value="1"/>
</dbReference>
<dbReference type="InterPro" id="IPR020533">
    <property type="entry name" value="Developmental_reg_ULTRAPETALA"/>
</dbReference>
<dbReference type="InterPro" id="IPR057012">
    <property type="entry name" value="ULT1/2_Znf"/>
</dbReference>
<name>A0ABD1H2A2_SALDI</name>
<dbReference type="Pfam" id="PF23293">
    <property type="entry name" value="zf_ULT1"/>
    <property type="match status" value="1"/>
</dbReference>
<dbReference type="AlphaFoldDB" id="A0ABD1H2A2"/>
<protein>
    <submittedName>
        <fullName evidence="3">Protein ULTRAPETALA 1-like</fullName>
    </submittedName>
</protein>
<gene>
    <name evidence="3" type="ORF">AAHA92_17640</name>
</gene>
<reference evidence="3 4" key="1">
    <citation type="submission" date="2024-06" db="EMBL/GenBank/DDBJ databases">
        <title>A chromosome level genome sequence of Diviner's sage (Salvia divinorum).</title>
        <authorList>
            <person name="Ford S.A."/>
            <person name="Ro D.-K."/>
            <person name="Ness R.W."/>
            <person name="Phillips M.A."/>
        </authorList>
    </citation>
    <scope>NUCLEOTIDE SEQUENCE [LARGE SCALE GENOMIC DNA]</scope>
    <source>
        <strain evidence="3">SAF-2024a</strain>
        <tissue evidence="3">Leaf</tissue>
    </source>
</reference>
<proteinExistence type="predicted"/>
<evidence type="ECO:0000313" key="3">
    <source>
        <dbReference type="EMBL" id="KAL1549543.1"/>
    </source>
</evidence>